<evidence type="ECO:0000256" key="7">
    <source>
        <dbReference type="RuleBase" id="RU004326"/>
    </source>
</evidence>
<dbReference type="Gene3D" id="3.30.310.50">
    <property type="entry name" value="Alpha-D-phosphohexomutase, C-terminal domain"/>
    <property type="match status" value="1"/>
</dbReference>
<dbReference type="PRINTS" id="PR00509">
    <property type="entry name" value="PGMPMM"/>
</dbReference>
<dbReference type="InterPro" id="IPR016066">
    <property type="entry name" value="A-D-PHexomutase_CS"/>
</dbReference>
<dbReference type="OrthoDB" id="9806956at2"/>
<feature type="domain" description="Alpha-D-phosphohexomutase alpha/beta/alpha" evidence="9">
    <location>
        <begin position="54"/>
        <end position="189"/>
    </location>
</feature>
<evidence type="ECO:0000256" key="2">
    <source>
        <dbReference type="ARBA" id="ARBA00010231"/>
    </source>
</evidence>
<dbReference type="SUPFAM" id="SSF53738">
    <property type="entry name" value="Phosphoglucomutase, first 3 domains"/>
    <property type="match status" value="3"/>
</dbReference>
<gene>
    <name evidence="12" type="ORF">SAMN04515671_2712</name>
</gene>
<dbReference type="InterPro" id="IPR005843">
    <property type="entry name" value="A-D-PHexomutase_C"/>
</dbReference>
<evidence type="ECO:0000256" key="4">
    <source>
        <dbReference type="ARBA" id="ARBA00022723"/>
    </source>
</evidence>
<proteinExistence type="inferred from homology"/>
<feature type="domain" description="Alpha-D-phosphohexomutase alpha/beta/alpha" evidence="10">
    <location>
        <begin position="225"/>
        <end position="310"/>
    </location>
</feature>
<dbReference type="STRING" id="1090615.SAMN04515671_2712"/>
<dbReference type="CDD" id="cd05799">
    <property type="entry name" value="PGM2"/>
    <property type="match status" value="1"/>
</dbReference>
<sequence>MTVGSELRQKAMRWIADDPSPSDRAELQKVLAEAMGGSTPALDDLTERMSSPLTFGTAGLRGPLRAGPAGMNLAVVRRAAAGIAAYLKAQGAGGATVVIGFDARHRSAEFARDAATVLAATGFRALLAPSALPTPVTAFAVRRLNAAAGLQVTASHNPPQDNGLKVYLDGGCQLVGPADTEIEAAIAAARPAISIDTAGAPLSWPDDLLEAYVGRAAGLAGAGGAVRDLRVATTALHGVGGETLVKALHRAGFTDVHVVADQAVPDPDFPTVTFPNPEEPGATDHLLALAAEIGADLAIANDPDADRCSIGVPGADGIWRMLSGDEAGALLGDRILDRLDRTAHPDPLVATTIVSSQMLGRIAAARGARYDETLTGFKWIVRAGDGHGTGLVFGYEEALGLAVDPDAVRDKDGISAAVLACDLAADLKGAGRSVPDVLDDLAVTHGLHTTGAVSMRVADQSTIPRWMSRLRTHLPTTLLGEAVVTAADLLPRTDGVRLATERARVIVRPSGTEPKLKCYLEIVTPVPVAADLPRLRAAAAVDLAALKAEVTALIQG</sequence>
<dbReference type="Proteomes" id="UP000198741">
    <property type="component" value="Chromosome I"/>
</dbReference>
<name>A0A1H0PC74_9ACTN</name>
<evidence type="ECO:0000259" key="11">
    <source>
        <dbReference type="Pfam" id="PF02880"/>
    </source>
</evidence>
<comment type="similarity">
    <text evidence="2 7">Belongs to the phosphohexose mutase family.</text>
</comment>
<dbReference type="Pfam" id="PF02878">
    <property type="entry name" value="PGM_PMM_I"/>
    <property type="match status" value="1"/>
</dbReference>
<keyword evidence="4 7" id="KW-0479">Metal-binding</keyword>
<evidence type="ECO:0000313" key="13">
    <source>
        <dbReference type="Proteomes" id="UP000198741"/>
    </source>
</evidence>
<feature type="domain" description="Alpha-D-phosphohexomutase C-terminal" evidence="8">
    <location>
        <begin position="492"/>
        <end position="522"/>
    </location>
</feature>
<dbReference type="Pfam" id="PF00408">
    <property type="entry name" value="PGM_PMM_IV"/>
    <property type="match status" value="1"/>
</dbReference>
<evidence type="ECO:0000256" key="1">
    <source>
        <dbReference type="ARBA" id="ARBA00001946"/>
    </source>
</evidence>
<keyword evidence="13" id="KW-1185">Reference proteome</keyword>
<protein>
    <submittedName>
        <fullName evidence="12">Phosphomannomutase</fullName>
    </submittedName>
</protein>
<keyword evidence="3" id="KW-0597">Phosphoprotein</keyword>
<evidence type="ECO:0000256" key="3">
    <source>
        <dbReference type="ARBA" id="ARBA00022553"/>
    </source>
</evidence>
<comment type="cofactor">
    <cofactor evidence="1">
        <name>Mg(2+)</name>
        <dbReference type="ChEBI" id="CHEBI:18420"/>
    </cofactor>
</comment>
<dbReference type="GO" id="GO:0005975">
    <property type="term" value="P:carbohydrate metabolic process"/>
    <property type="evidence" value="ECO:0007669"/>
    <property type="project" value="InterPro"/>
</dbReference>
<evidence type="ECO:0000259" key="10">
    <source>
        <dbReference type="Pfam" id="PF02879"/>
    </source>
</evidence>
<dbReference type="RefSeq" id="WP_090476628.1">
    <property type="nucleotide sequence ID" value="NZ_LT629710.1"/>
</dbReference>
<dbReference type="PANTHER" id="PTHR45745:SF1">
    <property type="entry name" value="PHOSPHOGLUCOMUTASE 2B-RELATED"/>
    <property type="match status" value="1"/>
</dbReference>
<dbReference type="GO" id="GO:0008973">
    <property type="term" value="F:phosphopentomutase activity"/>
    <property type="evidence" value="ECO:0007669"/>
    <property type="project" value="TreeGrafter"/>
</dbReference>
<keyword evidence="5 7" id="KW-0460">Magnesium</keyword>
<dbReference type="Pfam" id="PF02879">
    <property type="entry name" value="PGM_PMM_II"/>
    <property type="match status" value="1"/>
</dbReference>
<dbReference type="EMBL" id="LT629710">
    <property type="protein sequence ID" value="SDP02601.1"/>
    <property type="molecule type" value="Genomic_DNA"/>
</dbReference>
<evidence type="ECO:0000259" key="9">
    <source>
        <dbReference type="Pfam" id="PF02878"/>
    </source>
</evidence>
<dbReference type="GO" id="GO:0000287">
    <property type="term" value="F:magnesium ion binding"/>
    <property type="evidence" value="ECO:0007669"/>
    <property type="project" value="InterPro"/>
</dbReference>
<feature type="domain" description="Alpha-D-phosphohexomutase alpha/beta/alpha" evidence="11">
    <location>
        <begin position="324"/>
        <end position="438"/>
    </location>
</feature>
<keyword evidence="6" id="KW-0413">Isomerase</keyword>
<dbReference type="InterPro" id="IPR036900">
    <property type="entry name" value="A-D-PHexomutase_C_sf"/>
</dbReference>
<dbReference type="InterPro" id="IPR005844">
    <property type="entry name" value="A-D-PHexomutase_a/b/a-I"/>
</dbReference>
<dbReference type="InterPro" id="IPR005846">
    <property type="entry name" value="A-D-PHexomutase_a/b/a-III"/>
</dbReference>
<dbReference type="InterPro" id="IPR005841">
    <property type="entry name" value="Alpha-D-phosphohexomutase_SF"/>
</dbReference>
<reference evidence="12 13" key="1">
    <citation type="submission" date="2016-10" db="EMBL/GenBank/DDBJ databases">
        <authorList>
            <person name="de Groot N.N."/>
        </authorList>
    </citation>
    <scope>NUCLEOTIDE SEQUENCE [LARGE SCALE GENOMIC DNA]</scope>
    <source>
        <strain evidence="13">P4-7,KCTC 19426,CECT 7604</strain>
    </source>
</reference>
<dbReference type="SUPFAM" id="SSF55957">
    <property type="entry name" value="Phosphoglucomutase, C-terminal domain"/>
    <property type="match status" value="1"/>
</dbReference>
<dbReference type="PROSITE" id="PS00710">
    <property type="entry name" value="PGM_PMM"/>
    <property type="match status" value="1"/>
</dbReference>
<evidence type="ECO:0000259" key="8">
    <source>
        <dbReference type="Pfam" id="PF00408"/>
    </source>
</evidence>
<dbReference type="Pfam" id="PF02880">
    <property type="entry name" value="PGM_PMM_III"/>
    <property type="match status" value="1"/>
</dbReference>
<dbReference type="Gene3D" id="3.40.120.10">
    <property type="entry name" value="Alpha-D-Glucose-1,6-Bisphosphate, subunit A, domain 3"/>
    <property type="match status" value="3"/>
</dbReference>
<dbReference type="InterPro" id="IPR005845">
    <property type="entry name" value="A-D-PHexomutase_a/b/a-II"/>
</dbReference>
<organism evidence="12 13">
    <name type="scientific">Nakamurella panacisegetis</name>
    <dbReference type="NCBI Taxonomy" id="1090615"/>
    <lineage>
        <taxon>Bacteria</taxon>
        <taxon>Bacillati</taxon>
        <taxon>Actinomycetota</taxon>
        <taxon>Actinomycetes</taxon>
        <taxon>Nakamurellales</taxon>
        <taxon>Nakamurellaceae</taxon>
        <taxon>Nakamurella</taxon>
    </lineage>
</organism>
<evidence type="ECO:0000256" key="6">
    <source>
        <dbReference type="ARBA" id="ARBA00023235"/>
    </source>
</evidence>
<evidence type="ECO:0000313" key="12">
    <source>
        <dbReference type="EMBL" id="SDP02601.1"/>
    </source>
</evidence>
<dbReference type="PANTHER" id="PTHR45745">
    <property type="entry name" value="PHOSPHOMANNOMUTASE 45A"/>
    <property type="match status" value="1"/>
</dbReference>
<dbReference type="InterPro" id="IPR016055">
    <property type="entry name" value="A-D-PHexomutase_a/b/a-I/II/III"/>
</dbReference>
<accession>A0A1H0PC74</accession>
<dbReference type="GO" id="GO:0006166">
    <property type="term" value="P:purine ribonucleoside salvage"/>
    <property type="evidence" value="ECO:0007669"/>
    <property type="project" value="TreeGrafter"/>
</dbReference>
<dbReference type="AlphaFoldDB" id="A0A1H0PC74"/>
<evidence type="ECO:0000256" key="5">
    <source>
        <dbReference type="ARBA" id="ARBA00022842"/>
    </source>
</evidence>